<comment type="caution">
    <text evidence="2">The sequence shown here is derived from an EMBL/GenBank/DDBJ whole genome shotgun (WGS) entry which is preliminary data.</text>
</comment>
<keyword evidence="3" id="KW-1185">Reference proteome</keyword>
<keyword evidence="1" id="KW-0812">Transmembrane</keyword>
<dbReference type="EMBL" id="JAAAIN010000061">
    <property type="protein sequence ID" value="KAG0321491.1"/>
    <property type="molecule type" value="Genomic_DNA"/>
</dbReference>
<protein>
    <submittedName>
        <fullName evidence="2">Uncharacterized protein</fullName>
    </submittedName>
</protein>
<name>A0A9P6UVS4_9FUNG</name>
<feature type="transmembrane region" description="Helical" evidence="1">
    <location>
        <begin position="39"/>
        <end position="59"/>
    </location>
</feature>
<dbReference type="OrthoDB" id="414243at2759"/>
<evidence type="ECO:0000256" key="1">
    <source>
        <dbReference type="SAM" id="Phobius"/>
    </source>
</evidence>
<dbReference type="Proteomes" id="UP000823405">
    <property type="component" value="Unassembled WGS sequence"/>
</dbReference>
<evidence type="ECO:0000313" key="3">
    <source>
        <dbReference type="Proteomes" id="UP000823405"/>
    </source>
</evidence>
<accession>A0A9P6UVS4</accession>
<gene>
    <name evidence="2" type="ORF">BGZ97_011136</name>
</gene>
<feature type="transmembrane region" description="Helical" evidence="1">
    <location>
        <begin position="281"/>
        <end position="303"/>
    </location>
</feature>
<proteinExistence type="predicted"/>
<feature type="transmembrane region" description="Helical" evidence="1">
    <location>
        <begin position="103"/>
        <end position="125"/>
    </location>
</feature>
<evidence type="ECO:0000313" key="2">
    <source>
        <dbReference type="EMBL" id="KAG0321491.1"/>
    </source>
</evidence>
<keyword evidence="1" id="KW-0472">Membrane</keyword>
<feature type="transmembrane region" description="Helical" evidence="1">
    <location>
        <begin position="162"/>
        <end position="183"/>
    </location>
</feature>
<dbReference type="AlphaFoldDB" id="A0A9P6UVS4"/>
<organism evidence="2 3">
    <name type="scientific">Linnemannia gamsii</name>
    <dbReference type="NCBI Taxonomy" id="64522"/>
    <lineage>
        <taxon>Eukaryota</taxon>
        <taxon>Fungi</taxon>
        <taxon>Fungi incertae sedis</taxon>
        <taxon>Mucoromycota</taxon>
        <taxon>Mortierellomycotina</taxon>
        <taxon>Mortierellomycetes</taxon>
        <taxon>Mortierellales</taxon>
        <taxon>Mortierellaceae</taxon>
        <taxon>Linnemannia</taxon>
    </lineage>
</organism>
<feature type="transmembrane region" description="Helical" evidence="1">
    <location>
        <begin position="315"/>
        <end position="337"/>
    </location>
</feature>
<sequence>MDFSAAPPVNSTEFCDWRVQSQGNCEGVTYVSFLYTTHIISSFLFLFISIGILIHNIWWKGQKIWEFSRNDRAFRPRPTEGFVLWCVNEGRRGFLENFADLPWVFVSGAMGFYLVGIIYATPASFSTSTKKRRASHELESPTTLTNDKNAGRLNSLMGPKRVFLPTPMVLNLTLMGLILLPLITNQILASFAGRAFDSGDFDLYNSLIAAIYGVWTFIVGVIFVLYIFFGKQLLTIIASNMATINDSVGRVSSRIGSSSEYEDNERRLNTLKSTYQRMRAILILCGSLSPLMGLMMLFFAIFRRQILNSTVASEAFSLIWIHGASVALGCSLIFILFRKA</sequence>
<reference evidence="2" key="1">
    <citation type="journal article" date="2020" name="Fungal Divers.">
        <title>Resolving the Mortierellaceae phylogeny through synthesis of multi-gene phylogenetics and phylogenomics.</title>
        <authorList>
            <person name="Vandepol N."/>
            <person name="Liber J."/>
            <person name="Desiro A."/>
            <person name="Na H."/>
            <person name="Kennedy M."/>
            <person name="Barry K."/>
            <person name="Grigoriev I.V."/>
            <person name="Miller A.N."/>
            <person name="O'Donnell K."/>
            <person name="Stajich J.E."/>
            <person name="Bonito G."/>
        </authorList>
    </citation>
    <scope>NUCLEOTIDE SEQUENCE</scope>
    <source>
        <strain evidence="2">NVP60</strain>
    </source>
</reference>
<feature type="transmembrane region" description="Helical" evidence="1">
    <location>
        <begin position="203"/>
        <end position="229"/>
    </location>
</feature>
<keyword evidence="1" id="KW-1133">Transmembrane helix</keyword>